<dbReference type="Pfam" id="PF07690">
    <property type="entry name" value="MFS_1"/>
    <property type="match status" value="1"/>
</dbReference>
<keyword evidence="3" id="KW-0812">Transmembrane</keyword>
<dbReference type="PROSITE" id="PS50850">
    <property type="entry name" value="MFS"/>
    <property type="match status" value="1"/>
</dbReference>
<feature type="domain" description="Major facilitator superfamily (MFS) profile" evidence="4">
    <location>
        <begin position="210"/>
        <end position="615"/>
    </location>
</feature>
<keyword evidence="6" id="KW-1185">Reference proteome</keyword>
<evidence type="ECO:0000259" key="4">
    <source>
        <dbReference type="PROSITE" id="PS50850"/>
    </source>
</evidence>
<comment type="subcellular location">
    <subcellularLocation>
        <location evidence="1">Membrane</location>
        <topology evidence="1">Multi-pass membrane protein</topology>
    </subcellularLocation>
</comment>
<feature type="transmembrane region" description="Helical" evidence="3">
    <location>
        <begin position="432"/>
        <end position="457"/>
    </location>
</feature>
<feature type="transmembrane region" description="Helical" evidence="3">
    <location>
        <begin position="271"/>
        <end position="291"/>
    </location>
</feature>
<feature type="transmembrane region" description="Helical" evidence="3">
    <location>
        <begin position="297"/>
        <end position="321"/>
    </location>
</feature>
<feature type="transmembrane region" description="Helical" evidence="3">
    <location>
        <begin position="333"/>
        <end position="352"/>
    </location>
</feature>
<dbReference type="GO" id="GO:0008028">
    <property type="term" value="F:monocarboxylic acid transmembrane transporter activity"/>
    <property type="evidence" value="ECO:0007669"/>
    <property type="project" value="TreeGrafter"/>
</dbReference>
<dbReference type="InterPro" id="IPR036259">
    <property type="entry name" value="MFS_trans_sf"/>
</dbReference>
<protein>
    <submittedName>
        <fullName evidence="5">DgyrCDS5645</fullName>
    </submittedName>
</protein>
<feature type="coiled-coil region" evidence="2">
    <location>
        <begin position="29"/>
        <end position="56"/>
    </location>
</feature>
<feature type="transmembrane region" description="Helical" evidence="3">
    <location>
        <begin position="244"/>
        <end position="264"/>
    </location>
</feature>
<keyword evidence="2" id="KW-0175">Coiled coil</keyword>
<feature type="transmembrane region" description="Helical" evidence="3">
    <location>
        <begin position="364"/>
        <end position="382"/>
    </location>
</feature>
<dbReference type="OrthoDB" id="6286464at2759"/>
<dbReference type="Proteomes" id="UP000549394">
    <property type="component" value="Unassembled WGS sequence"/>
</dbReference>
<dbReference type="InterPro" id="IPR020846">
    <property type="entry name" value="MFS_dom"/>
</dbReference>
<accession>A0A7I8VM55</accession>
<feature type="transmembrane region" description="Helical" evidence="3">
    <location>
        <begin position="205"/>
        <end position="224"/>
    </location>
</feature>
<dbReference type="InterPro" id="IPR011701">
    <property type="entry name" value="MFS"/>
</dbReference>
<dbReference type="AlphaFoldDB" id="A0A7I8VM55"/>
<dbReference type="SUPFAM" id="SSF103473">
    <property type="entry name" value="MFS general substrate transporter"/>
    <property type="match status" value="1"/>
</dbReference>
<dbReference type="PANTHER" id="PTHR11360:SF306">
    <property type="entry name" value="RE01051P"/>
    <property type="match status" value="1"/>
</dbReference>
<evidence type="ECO:0000313" key="5">
    <source>
        <dbReference type="EMBL" id="CAD5116797.1"/>
    </source>
</evidence>
<dbReference type="InterPro" id="IPR050327">
    <property type="entry name" value="Proton-linked_MCT"/>
</dbReference>
<keyword evidence="3" id="KW-1133">Transmembrane helix</keyword>
<dbReference type="Gene3D" id="1.20.1250.20">
    <property type="entry name" value="MFS general substrate transporter like domains"/>
    <property type="match status" value="1"/>
</dbReference>
<dbReference type="GO" id="GO:0016020">
    <property type="term" value="C:membrane"/>
    <property type="evidence" value="ECO:0007669"/>
    <property type="project" value="UniProtKB-SubCell"/>
</dbReference>
<comment type="caution">
    <text evidence="5">The sequence shown here is derived from an EMBL/GenBank/DDBJ whole genome shotgun (WGS) entry which is preliminary data.</text>
</comment>
<reference evidence="5 6" key="1">
    <citation type="submission" date="2020-08" db="EMBL/GenBank/DDBJ databases">
        <authorList>
            <person name="Hejnol A."/>
        </authorList>
    </citation>
    <scope>NUCLEOTIDE SEQUENCE [LARGE SCALE GENOMIC DNA]</scope>
</reference>
<sequence>MQTIDHLGRKIGTFQRKYKKRNTYLKCRLENAELRLKTLNGLVLQQRREIEQLKRIKQLTDIQNLQVQYLGSAPNIGLGAAISTIAPSNPNEALTDAVTSTPVNNEERRTLDKSVLLVPNHLSPIRRSRGTVSSGYTNPSFDDIPDEMKEIQRVSEVPVPFGSTATIGEISKLDMPTTDLWQHSYFNIKLVKLTMEGKREYPEGGWGWFCVLGSGIVHIIFGLVNRAFGVFYVDFLEKFQSSNSVIGALGALNIAIFGLSSPFVGRITDKLGYRLTTIIGAFIVSGSFIITGYATHLAVLFVSVGVLLSFGMALCFSPSYLIINMYFNKRRGIAMGLSTLGSGIGCLGAPLIEILSANYGYSSSYLMLGGISLHLIVSGALYQVPPKTLEITDVDIAKIELEDKIEDISNLKKSNKKMTLLKSWRNLCSNSLFQSVLFANFTICCLSGGLAAFQIAFAMDRGHTKEISSYLFTGLAAGDILGRLMSGFIVDLKLVKRFRTHLFQILCAISGIFTLSLPLGSSFTFYLVFSILRGLSMATLLAQKSIMVSDVVGDDYTMDGLGLLLFANSSGIVITRIAGGLLRDTTGSHDVSFYLFGALAVLSIIVYGCKIKLGK</sequence>
<gene>
    <name evidence="5" type="ORF">DGYR_LOCUS5389</name>
</gene>
<dbReference type="EMBL" id="CAJFCJ010000007">
    <property type="protein sequence ID" value="CAD5116797.1"/>
    <property type="molecule type" value="Genomic_DNA"/>
</dbReference>
<keyword evidence="3" id="KW-0472">Membrane</keyword>
<evidence type="ECO:0000256" key="2">
    <source>
        <dbReference type="SAM" id="Coils"/>
    </source>
</evidence>
<dbReference type="CDD" id="cd17352">
    <property type="entry name" value="MFS_MCT_SLC16"/>
    <property type="match status" value="1"/>
</dbReference>
<evidence type="ECO:0000313" key="6">
    <source>
        <dbReference type="Proteomes" id="UP000549394"/>
    </source>
</evidence>
<organism evidence="5 6">
    <name type="scientific">Dimorphilus gyrociliatus</name>
    <dbReference type="NCBI Taxonomy" id="2664684"/>
    <lineage>
        <taxon>Eukaryota</taxon>
        <taxon>Metazoa</taxon>
        <taxon>Spiralia</taxon>
        <taxon>Lophotrochozoa</taxon>
        <taxon>Annelida</taxon>
        <taxon>Polychaeta</taxon>
        <taxon>Polychaeta incertae sedis</taxon>
        <taxon>Dinophilidae</taxon>
        <taxon>Dimorphilus</taxon>
    </lineage>
</organism>
<feature type="transmembrane region" description="Helical" evidence="3">
    <location>
        <begin position="591"/>
        <end position="609"/>
    </location>
</feature>
<evidence type="ECO:0000256" key="3">
    <source>
        <dbReference type="SAM" id="Phobius"/>
    </source>
</evidence>
<dbReference type="PANTHER" id="PTHR11360">
    <property type="entry name" value="MONOCARBOXYLATE TRANSPORTER"/>
    <property type="match status" value="1"/>
</dbReference>
<feature type="transmembrane region" description="Helical" evidence="3">
    <location>
        <begin position="562"/>
        <end position="579"/>
    </location>
</feature>
<feature type="transmembrane region" description="Helical" evidence="3">
    <location>
        <begin position="469"/>
        <end position="490"/>
    </location>
</feature>
<proteinExistence type="predicted"/>
<evidence type="ECO:0000256" key="1">
    <source>
        <dbReference type="ARBA" id="ARBA00004141"/>
    </source>
</evidence>
<name>A0A7I8VM55_9ANNE</name>